<dbReference type="PANTHER" id="PTHR33602:SF1">
    <property type="entry name" value="REGULATORY PROTEIN RECX FAMILY PROTEIN"/>
    <property type="match status" value="1"/>
</dbReference>
<dbReference type="EMBL" id="FOYM01000007">
    <property type="protein sequence ID" value="SFR01888.1"/>
    <property type="molecule type" value="Genomic_DNA"/>
</dbReference>
<dbReference type="GO" id="GO:0005737">
    <property type="term" value="C:cytoplasm"/>
    <property type="evidence" value="ECO:0007669"/>
    <property type="project" value="UniProtKB-SubCell"/>
</dbReference>
<dbReference type="Pfam" id="PF21982">
    <property type="entry name" value="RecX_HTH1"/>
    <property type="match status" value="1"/>
</dbReference>
<accession>A0A1I6D911</accession>
<evidence type="ECO:0000256" key="4">
    <source>
        <dbReference type="ARBA" id="ARBA00022490"/>
    </source>
</evidence>
<keyword evidence="4 5" id="KW-0963">Cytoplasm</keyword>
<dbReference type="Pfam" id="PF21981">
    <property type="entry name" value="RecX_HTH3"/>
    <property type="match status" value="1"/>
</dbReference>
<sequence>MTLAEQVQVARNKCYRLLALRPRTEYELRSRLHESGYPARVTDRVLADLKEKGLINDALFARDWVSWRLCSKPVGKAYLRAELRHKGVERSIIENTLADYDDESEMEKALALARKRLARKGDGPALRRLAGFLARRGFSSHVVTKVLRLLADEGRIDGDRVDIS</sequence>
<evidence type="ECO:0000256" key="3">
    <source>
        <dbReference type="ARBA" id="ARBA00018111"/>
    </source>
</evidence>
<reference evidence="10" key="1">
    <citation type="submission" date="2016-10" db="EMBL/GenBank/DDBJ databases">
        <authorList>
            <person name="Varghese N."/>
            <person name="Submissions S."/>
        </authorList>
    </citation>
    <scope>NUCLEOTIDE SEQUENCE [LARGE SCALE GENOMIC DNA]</scope>
    <source>
        <strain evidence="10">DSM 3669</strain>
    </source>
</reference>
<dbReference type="Pfam" id="PF02631">
    <property type="entry name" value="RecX_HTH2"/>
    <property type="match status" value="1"/>
</dbReference>
<name>A0A1I6D911_9FIRM</name>
<evidence type="ECO:0000259" key="6">
    <source>
        <dbReference type="Pfam" id="PF02631"/>
    </source>
</evidence>
<evidence type="ECO:0000313" key="9">
    <source>
        <dbReference type="EMBL" id="SFR01888.1"/>
    </source>
</evidence>
<evidence type="ECO:0000313" key="10">
    <source>
        <dbReference type="Proteomes" id="UP000199584"/>
    </source>
</evidence>
<gene>
    <name evidence="5" type="primary">recX</name>
    <name evidence="9" type="ORF">SAMN05660706_10781</name>
</gene>
<comment type="similarity">
    <text evidence="2 5">Belongs to the RecX family.</text>
</comment>
<dbReference type="InterPro" id="IPR053925">
    <property type="entry name" value="RecX_HTH_3rd"/>
</dbReference>
<evidence type="ECO:0000259" key="7">
    <source>
        <dbReference type="Pfam" id="PF21981"/>
    </source>
</evidence>
<dbReference type="RefSeq" id="WP_165608202.1">
    <property type="nucleotide sequence ID" value="NZ_FOYM01000007.1"/>
</dbReference>
<dbReference type="Proteomes" id="UP000199584">
    <property type="component" value="Unassembled WGS sequence"/>
</dbReference>
<feature type="domain" description="RecX third three-helical" evidence="7">
    <location>
        <begin position="103"/>
        <end position="147"/>
    </location>
</feature>
<evidence type="ECO:0000256" key="2">
    <source>
        <dbReference type="ARBA" id="ARBA00009695"/>
    </source>
</evidence>
<protein>
    <recommendedName>
        <fullName evidence="3 5">Regulatory protein RecX</fullName>
    </recommendedName>
</protein>
<comment type="function">
    <text evidence="5">Modulates RecA activity.</text>
</comment>
<evidence type="ECO:0000259" key="8">
    <source>
        <dbReference type="Pfam" id="PF21982"/>
    </source>
</evidence>
<dbReference type="InterPro" id="IPR053924">
    <property type="entry name" value="RecX_HTH_2nd"/>
</dbReference>
<evidence type="ECO:0000256" key="1">
    <source>
        <dbReference type="ARBA" id="ARBA00004496"/>
    </source>
</evidence>
<dbReference type="InterPro" id="IPR036388">
    <property type="entry name" value="WH-like_DNA-bd_sf"/>
</dbReference>
<feature type="domain" description="RecX first three-helical" evidence="8">
    <location>
        <begin position="10"/>
        <end position="49"/>
    </location>
</feature>
<proteinExistence type="inferred from homology"/>
<evidence type="ECO:0000256" key="5">
    <source>
        <dbReference type="HAMAP-Rule" id="MF_01114"/>
    </source>
</evidence>
<dbReference type="PANTHER" id="PTHR33602">
    <property type="entry name" value="REGULATORY PROTEIN RECX FAMILY PROTEIN"/>
    <property type="match status" value="1"/>
</dbReference>
<dbReference type="InterPro" id="IPR053926">
    <property type="entry name" value="RecX_HTH_1st"/>
</dbReference>
<dbReference type="STRING" id="39060.SAMN05660706_10781"/>
<dbReference type="AlphaFoldDB" id="A0A1I6D911"/>
<dbReference type="GO" id="GO:0006282">
    <property type="term" value="P:regulation of DNA repair"/>
    <property type="evidence" value="ECO:0007669"/>
    <property type="project" value="UniProtKB-UniRule"/>
</dbReference>
<dbReference type="Gene3D" id="1.10.10.10">
    <property type="entry name" value="Winged helix-like DNA-binding domain superfamily/Winged helix DNA-binding domain"/>
    <property type="match status" value="3"/>
</dbReference>
<dbReference type="InterPro" id="IPR003783">
    <property type="entry name" value="Regulatory_RecX"/>
</dbReference>
<comment type="subcellular location">
    <subcellularLocation>
        <location evidence="1 5">Cytoplasm</location>
    </subcellularLocation>
</comment>
<organism evidence="9 10">
    <name type="scientific">Desulfoscipio geothermicus DSM 3669</name>
    <dbReference type="NCBI Taxonomy" id="1121426"/>
    <lineage>
        <taxon>Bacteria</taxon>
        <taxon>Bacillati</taxon>
        <taxon>Bacillota</taxon>
        <taxon>Clostridia</taxon>
        <taxon>Eubacteriales</taxon>
        <taxon>Desulfallaceae</taxon>
        <taxon>Desulfoscipio</taxon>
    </lineage>
</organism>
<keyword evidence="10" id="KW-1185">Reference proteome</keyword>
<dbReference type="HAMAP" id="MF_01114">
    <property type="entry name" value="RecX"/>
    <property type="match status" value="1"/>
</dbReference>
<feature type="domain" description="RecX second three-helical" evidence="6">
    <location>
        <begin position="56"/>
        <end position="97"/>
    </location>
</feature>